<dbReference type="Proteomes" id="UP000635565">
    <property type="component" value="Unassembled WGS sequence"/>
</dbReference>
<evidence type="ECO:0000313" key="4">
    <source>
        <dbReference type="Proteomes" id="UP000635565"/>
    </source>
</evidence>
<protein>
    <submittedName>
        <fullName evidence="3">Uncharacterized protein</fullName>
    </submittedName>
</protein>
<comment type="caution">
    <text evidence="3">The sequence shown here is derived from an EMBL/GenBank/DDBJ whole genome shotgun (WGS) entry which is preliminary data.</text>
</comment>
<keyword evidence="4" id="KW-1185">Reference proteome</keyword>
<organism evidence="3 4">
    <name type="scientific">Dictyobacter formicarum</name>
    <dbReference type="NCBI Taxonomy" id="2778368"/>
    <lineage>
        <taxon>Bacteria</taxon>
        <taxon>Bacillati</taxon>
        <taxon>Chloroflexota</taxon>
        <taxon>Ktedonobacteria</taxon>
        <taxon>Ktedonobacterales</taxon>
        <taxon>Dictyobacteraceae</taxon>
        <taxon>Dictyobacter</taxon>
    </lineage>
</organism>
<evidence type="ECO:0000256" key="2">
    <source>
        <dbReference type="SAM" id="Phobius"/>
    </source>
</evidence>
<keyword evidence="2" id="KW-0812">Transmembrane</keyword>
<feature type="coiled-coil region" evidence="1">
    <location>
        <begin position="187"/>
        <end position="217"/>
    </location>
</feature>
<proteinExistence type="predicted"/>
<dbReference type="RefSeq" id="WP_201359997.1">
    <property type="nucleotide sequence ID" value="NZ_BNJJ01000001.1"/>
</dbReference>
<evidence type="ECO:0000313" key="3">
    <source>
        <dbReference type="EMBL" id="GHO82304.1"/>
    </source>
</evidence>
<sequence>MTQHSTSTNNAQARSAHPDWTSFIATAMFEGGQAFLKMISSASSTIDEAQLQADEKQADQRLAQAFDAARRDRANSGSHLLSAVRNWSRKQAIAILREKGAGKQIRQDFYQPFQYDLQQEISTMILDLQLFWEQEDERRAVAKRKEAEQAFDAAYPVVRGLNDAVLDGERERRAIFESGQQMARDWANNYEESVKTRERQLEEREKLISQQERETREHQLALRSLARWDDRASFANTIVSTGKNTIGCLFLWFLLVASILVAIYFAFPHH</sequence>
<reference evidence="3 4" key="1">
    <citation type="journal article" date="2021" name="Int. J. Syst. Evol. Microbiol.">
        <title>Reticulibacter mediterranei gen. nov., sp. nov., within the new family Reticulibacteraceae fam. nov., and Ktedonospora formicarum gen. nov., sp. nov., Ktedonobacter robiniae sp. nov., Dictyobacter formicarum sp. nov. and Dictyobacter arantiisoli sp. nov., belonging to the class Ktedonobacteria.</title>
        <authorList>
            <person name="Yabe S."/>
            <person name="Zheng Y."/>
            <person name="Wang C.M."/>
            <person name="Sakai Y."/>
            <person name="Abe K."/>
            <person name="Yokota A."/>
            <person name="Donadio S."/>
            <person name="Cavaletti L."/>
            <person name="Monciardini P."/>
        </authorList>
    </citation>
    <scope>NUCLEOTIDE SEQUENCE [LARGE SCALE GENOMIC DNA]</scope>
    <source>
        <strain evidence="3 4">SOSP1-9</strain>
    </source>
</reference>
<gene>
    <name evidence="3" type="ORF">KSZ_03100</name>
</gene>
<keyword evidence="2" id="KW-0472">Membrane</keyword>
<keyword evidence="1" id="KW-0175">Coiled coil</keyword>
<keyword evidence="2" id="KW-1133">Transmembrane helix</keyword>
<name>A0ABQ3V8L3_9CHLR</name>
<accession>A0ABQ3V8L3</accession>
<feature type="transmembrane region" description="Helical" evidence="2">
    <location>
        <begin position="249"/>
        <end position="267"/>
    </location>
</feature>
<evidence type="ECO:0000256" key="1">
    <source>
        <dbReference type="SAM" id="Coils"/>
    </source>
</evidence>
<dbReference type="EMBL" id="BNJJ01000001">
    <property type="protein sequence ID" value="GHO82304.1"/>
    <property type="molecule type" value="Genomic_DNA"/>
</dbReference>